<dbReference type="EMBL" id="UINC01213754">
    <property type="protein sequence ID" value="SVE38672.1"/>
    <property type="molecule type" value="Genomic_DNA"/>
</dbReference>
<evidence type="ECO:0000256" key="1">
    <source>
        <dbReference type="SAM" id="Phobius"/>
    </source>
</evidence>
<protein>
    <submittedName>
        <fullName evidence="2">Uncharacterized protein</fullName>
    </submittedName>
</protein>
<name>A0A383D2G2_9ZZZZ</name>
<evidence type="ECO:0000313" key="2">
    <source>
        <dbReference type="EMBL" id="SVE38672.1"/>
    </source>
</evidence>
<keyword evidence="1" id="KW-0472">Membrane</keyword>
<sequence>MQEFNLSYILRLFGKHTPYMLILLISSYFLIPFVYSLDKLYVLDTAIVYSKLASEPHSKNLLNKATVEALLGNKDFVTSLSLSSGNSDNISKFKPVYEDGSKHLSRVRFSGDNIDDIVSTASLVINELRKIEKNTVNPTLQFYKRQVELNNSIINDLEEDANKASLYYVIDDGNVNPVLLEDDLYKRLAIDLEIGNLLYEYNLNSYKEISYVSP</sequence>
<feature type="transmembrane region" description="Helical" evidence="1">
    <location>
        <begin position="20"/>
        <end position="37"/>
    </location>
</feature>
<proteinExistence type="predicted"/>
<keyword evidence="1" id="KW-1133">Transmembrane helix</keyword>
<feature type="non-terminal residue" evidence="2">
    <location>
        <position position="214"/>
    </location>
</feature>
<gene>
    <name evidence="2" type="ORF">METZ01_LOCUS491526</name>
</gene>
<organism evidence="2">
    <name type="scientific">marine metagenome</name>
    <dbReference type="NCBI Taxonomy" id="408172"/>
    <lineage>
        <taxon>unclassified sequences</taxon>
        <taxon>metagenomes</taxon>
        <taxon>ecological metagenomes</taxon>
    </lineage>
</organism>
<accession>A0A383D2G2</accession>
<dbReference type="AlphaFoldDB" id="A0A383D2G2"/>
<keyword evidence="1" id="KW-0812">Transmembrane</keyword>
<reference evidence="2" key="1">
    <citation type="submission" date="2018-05" db="EMBL/GenBank/DDBJ databases">
        <authorList>
            <person name="Lanie J.A."/>
            <person name="Ng W.-L."/>
            <person name="Kazmierczak K.M."/>
            <person name="Andrzejewski T.M."/>
            <person name="Davidsen T.M."/>
            <person name="Wayne K.J."/>
            <person name="Tettelin H."/>
            <person name="Glass J.I."/>
            <person name="Rusch D."/>
            <person name="Podicherti R."/>
            <person name="Tsui H.-C.T."/>
            <person name="Winkler M.E."/>
        </authorList>
    </citation>
    <scope>NUCLEOTIDE SEQUENCE</scope>
</reference>